<dbReference type="EMBL" id="CAJVPM010027993">
    <property type="protein sequence ID" value="CAG8668229.1"/>
    <property type="molecule type" value="Genomic_DNA"/>
</dbReference>
<organism evidence="1 2">
    <name type="scientific">Scutellospora calospora</name>
    <dbReference type="NCBI Taxonomy" id="85575"/>
    <lineage>
        <taxon>Eukaryota</taxon>
        <taxon>Fungi</taxon>
        <taxon>Fungi incertae sedis</taxon>
        <taxon>Mucoromycota</taxon>
        <taxon>Glomeromycotina</taxon>
        <taxon>Glomeromycetes</taxon>
        <taxon>Diversisporales</taxon>
        <taxon>Gigasporaceae</taxon>
        <taxon>Scutellospora</taxon>
    </lineage>
</organism>
<comment type="caution">
    <text evidence="1">The sequence shown here is derived from an EMBL/GenBank/DDBJ whole genome shotgun (WGS) entry which is preliminary data.</text>
</comment>
<accession>A0ACA9NU02</accession>
<reference evidence="1" key="1">
    <citation type="submission" date="2021-06" db="EMBL/GenBank/DDBJ databases">
        <authorList>
            <person name="Kallberg Y."/>
            <person name="Tangrot J."/>
            <person name="Rosling A."/>
        </authorList>
    </citation>
    <scope>NUCLEOTIDE SEQUENCE</scope>
    <source>
        <strain evidence="1">AU212A</strain>
    </source>
</reference>
<feature type="non-terminal residue" evidence="1">
    <location>
        <position position="176"/>
    </location>
</feature>
<name>A0ACA9NU02_9GLOM</name>
<evidence type="ECO:0000313" key="1">
    <source>
        <dbReference type="EMBL" id="CAG8668229.1"/>
    </source>
</evidence>
<dbReference type="Proteomes" id="UP000789860">
    <property type="component" value="Unassembled WGS sequence"/>
</dbReference>
<evidence type="ECO:0000313" key="2">
    <source>
        <dbReference type="Proteomes" id="UP000789860"/>
    </source>
</evidence>
<proteinExistence type="predicted"/>
<sequence length="176" mass="20374">MSNSEPSAKRITLGAKTPQRSLASIINATRANFAETPPNASIFHTQSGKKQTTSKRLTKSFKSPLNQVQKDPEIKSMIEKQRQLEKDIENAKDNIRKIKLLLNYQEKNENENNDTLIKKWRRASQDAAEFLFEKLPKQSSFLEEAGFSNSWDKNWGWGEEEHQKRDNNSDQDDENY</sequence>
<protein>
    <submittedName>
        <fullName evidence="1">8183_t:CDS:1</fullName>
    </submittedName>
</protein>
<gene>
    <name evidence="1" type="ORF">SCALOS_LOCUS9279</name>
</gene>
<keyword evidence="2" id="KW-1185">Reference proteome</keyword>